<comment type="caution">
    <text evidence="3">The sequence shown here is derived from an EMBL/GenBank/DDBJ whole genome shotgun (WGS) entry which is preliminary data.</text>
</comment>
<keyword evidence="4" id="KW-1185">Reference proteome</keyword>
<evidence type="ECO:0000256" key="1">
    <source>
        <dbReference type="SAM" id="Coils"/>
    </source>
</evidence>
<evidence type="ECO:0000256" key="2">
    <source>
        <dbReference type="SAM" id="MobiDB-lite"/>
    </source>
</evidence>
<sequence length="221" mass="25481">MPPKHEPNDIHTVSPPAEVHDSSDNAFFHIIFDELETDTLRVELAEAQKKIQELTQTTTALRDSNNSTIVAFNHLVAEMESQLLEGIRQSDRLEEDDQRHKERIRAIEKELVEVRSENGQLKESNTIMRGINGRLRTQCEVDKRKLSEEVLCIVEELAEDLQARRDATRDLLCPLVGLGKQDLPDLPRYLDDPEVAQKIVDHYEARMTRQVEAIRQKLKKI</sequence>
<evidence type="ECO:0000313" key="4">
    <source>
        <dbReference type="Proteomes" id="UP001446871"/>
    </source>
</evidence>
<reference evidence="3 4" key="1">
    <citation type="submission" date="2023-01" db="EMBL/GenBank/DDBJ databases">
        <title>Analysis of 21 Apiospora genomes using comparative genomics revels a genus with tremendous synthesis potential of carbohydrate active enzymes and secondary metabolites.</title>
        <authorList>
            <person name="Sorensen T."/>
        </authorList>
    </citation>
    <scope>NUCLEOTIDE SEQUENCE [LARGE SCALE GENOMIC DNA]</scope>
    <source>
        <strain evidence="3 4">CBS 83171</strain>
    </source>
</reference>
<proteinExistence type="predicted"/>
<gene>
    <name evidence="3" type="ORF">PG996_015495</name>
</gene>
<evidence type="ECO:0000313" key="3">
    <source>
        <dbReference type="EMBL" id="KAK8047431.1"/>
    </source>
</evidence>
<dbReference type="EMBL" id="JAQQWM010000009">
    <property type="protein sequence ID" value="KAK8047431.1"/>
    <property type="molecule type" value="Genomic_DNA"/>
</dbReference>
<feature type="region of interest" description="Disordered" evidence="2">
    <location>
        <begin position="1"/>
        <end position="20"/>
    </location>
</feature>
<name>A0ABR1TL95_9PEZI</name>
<protein>
    <submittedName>
        <fullName evidence="3">Uncharacterized protein</fullName>
    </submittedName>
</protein>
<feature type="coiled-coil region" evidence="1">
    <location>
        <begin position="37"/>
        <end position="124"/>
    </location>
</feature>
<keyword evidence="1" id="KW-0175">Coiled coil</keyword>
<accession>A0ABR1TL95</accession>
<dbReference type="Proteomes" id="UP001446871">
    <property type="component" value="Unassembled WGS sequence"/>
</dbReference>
<organism evidence="3 4">
    <name type="scientific">Apiospora saccharicola</name>
    <dbReference type="NCBI Taxonomy" id="335842"/>
    <lineage>
        <taxon>Eukaryota</taxon>
        <taxon>Fungi</taxon>
        <taxon>Dikarya</taxon>
        <taxon>Ascomycota</taxon>
        <taxon>Pezizomycotina</taxon>
        <taxon>Sordariomycetes</taxon>
        <taxon>Xylariomycetidae</taxon>
        <taxon>Amphisphaeriales</taxon>
        <taxon>Apiosporaceae</taxon>
        <taxon>Apiospora</taxon>
    </lineage>
</organism>